<organism evidence="1">
    <name type="scientific">Bacillus toyonensis</name>
    <dbReference type="NCBI Taxonomy" id="155322"/>
    <lineage>
        <taxon>Bacteria</taxon>
        <taxon>Bacillati</taxon>
        <taxon>Bacillota</taxon>
        <taxon>Bacilli</taxon>
        <taxon>Bacillales</taxon>
        <taxon>Bacillaceae</taxon>
        <taxon>Bacillus</taxon>
        <taxon>Bacillus cereus group</taxon>
    </lineage>
</organism>
<name>A0AB73R615_9BACI</name>
<reference evidence="1" key="1">
    <citation type="submission" date="2017-09" db="EMBL/GenBank/DDBJ databases">
        <title>Large-scale bioinformatics analysis of Bacillus genomes uncovers conserved roles of natural products in bacterial physiology.</title>
        <authorList>
            <consortium name="Agbiome Team Llc"/>
            <person name="Bleich R.M."/>
            <person name="Kirk G.J."/>
            <person name="Santa Maria K.C."/>
            <person name="Allen S.E."/>
            <person name="Farag S."/>
            <person name="Shank E.A."/>
            <person name="Bowers A."/>
        </authorList>
    </citation>
    <scope>NUCLEOTIDE SEQUENCE</scope>
    <source>
        <strain evidence="1">AFS005430</strain>
    </source>
</reference>
<dbReference type="AlphaFoldDB" id="A0AB73R615"/>
<proteinExistence type="predicted"/>
<dbReference type="EMBL" id="NUEH01000006">
    <property type="protein sequence ID" value="PEI88295.1"/>
    <property type="molecule type" value="Genomic_DNA"/>
</dbReference>
<protein>
    <submittedName>
        <fullName evidence="1">ABC transporter permease</fullName>
    </submittedName>
</protein>
<evidence type="ECO:0000313" key="1">
    <source>
        <dbReference type="EMBL" id="PEI88295.1"/>
    </source>
</evidence>
<accession>A0AB73R615</accession>
<gene>
    <name evidence="1" type="ORF">CN678_05305</name>
</gene>
<comment type="caution">
    <text evidence="1">The sequence shown here is derived from an EMBL/GenBank/DDBJ whole genome shotgun (WGS) entry which is preliminary data.</text>
</comment>
<dbReference type="Proteomes" id="UP000220969">
    <property type="component" value="Unassembled WGS sequence"/>
</dbReference>
<sequence>MIRRMLKRDFSQNKMIITILFMFIMLSNLLMASASSNVINLLNSMDRLFKVSSAPYFVQMHAGEVNQKLIGSFVERTPFVKNSKQRY</sequence>